<sequence>MPGARVLQPGEPGAFSKGQECLLTGLSKKPELNGQAAKVLGNMEDGRYPIKVLSTGVSIRVKPDNLQGKPLDATTFYNPYDYAGLLRMILDISQPVAKKLEVLKALVDHAQSEMPEHHAKLLAEDFPGVLLRTISDPVAVFSADPFEVPKEKAALRNCACSCLSTFCSRMPSNVPPVLAAGALKVIAPLLKGPKAATASSREIEEVTCDSALDFIGGLSNAPEGKLAIAEHSCLSTIVTICRDEEQSPVRQTSAMTVLGMLLHHQKCWQPVAKGGAIEAATSMLRRPNFTQESASKAAGLLYILAMVGFAGTIRDTPGCLDALHSCANGRHGPEVAPTARKAMELIAEKAHKAGEMQAERGGNAKAG</sequence>
<protein>
    <recommendedName>
        <fullName evidence="3">Armadillo repeat-containing protein 8</fullName>
    </recommendedName>
</protein>
<proteinExistence type="predicted"/>
<reference evidence="2" key="1">
    <citation type="submission" date="2021-01" db="EMBL/GenBank/DDBJ databases">
        <authorList>
            <person name="Corre E."/>
            <person name="Pelletier E."/>
            <person name="Niang G."/>
            <person name="Scheremetjew M."/>
            <person name="Finn R."/>
            <person name="Kale V."/>
            <person name="Holt S."/>
            <person name="Cochrane G."/>
            <person name="Meng A."/>
            <person name="Brown T."/>
            <person name="Cohen L."/>
        </authorList>
    </citation>
    <scope>NUCLEOTIDE SEQUENCE</scope>
    <source>
        <strain evidence="2">UTEX LB 985</strain>
    </source>
</reference>
<organism evidence="2">
    <name type="scientific">Haptolina brevifila</name>
    <dbReference type="NCBI Taxonomy" id="156173"/>
    <lineage>
        <taxon>Eukaryota</taxon>
        <taxon>Haptista</taxon>
        <taxon>Haptophyta</taxon>
        <taxon>Prymnesiophyceae</taxon>
        <taxon>Prymnesiales</taxon>
        <taxon>Prymnesiaceae</taxon>
        <taxon>Haptolina</taxon>
    </lineage>
</organism>
<evidence type="ECO:0000256" key="1">
    <source>
        <dbReference type="PROSITE-ProRule" id="PRU00259"/>
    </source>
</evidence>
<dbReference type="AlphaFoldDB" id="A0A7S2G7X6"/>
<dbReference type="InterPro" id="IPR011989">
    <property type="entry name" value="ARM-like"/>
</dbReference>
<accession>A0A7S2G7X6</accession>
<dbReference type="Gene3D" id="1.25.10.10">
    <property type="entry name" value="Leucine-rich Repeat Variant"/>
    <property type="match status" value="1"/>
</dbReference>
<feature type="repeat" description="ARM" evidence="1">
    <location>
        <begin position="275"/>
        <end position="305"/>
    </location>
</feature>
<evidence type="ECO:0008006" key="3">
    <source>
        <dbReference type="Google" id="ProtNLM"/>
    </source>
</evidence>
<dbReference type="PROSITE" id="PS50176">
    <property type="entry name" value="ARM_REPEAT"/>
    <property type="match status" value="1"/>
</dbReference>
<dbReference type="InterPro" id="IPR016024">
    <property type="entry name" value="ARM-type_fold"/>
</dbReference>
<dbReference type="EMBL" id="HBGU01021073">
    <property type="protein sequence ID" value="CAD9435364.1"/>
    <property type="molecule type" value="Transcribed_RNA"/>
</dbReference>
<evidence type="ECO:0000313" key="2">
    <source>
        <dbReference type="EMBL" id="CAD9435364.1"/>
    </source>
</evidence>
<name>A0A7S2G7X6_9EUKA</name>
<dbReference type="SUPFAM" id="SSF48371">
    <property type="entry name" value="ARM repeat"/>
    <property type="match status" value="1"/>
</dbReference>
<gene>
    <name evidence="2" type="ORF">CBRE1094_LOCUS11543</name>
</gene>
<dbReference type="InterPro" id="IPR000225">
    <property type="entry name" value="Armadillo"/>
</dbReference>